<evidence type="ECO:0000313" key="2">
    <source>
        <dbReference type="EMBL" id="KAK3298032.1"/>
    </source>
</evidence>
<dbReference type="Proteomes" id="UP001278766">
    <property type="component" value="Unassembled WGS sequence"/>
</dbReference>
<name>A0AAE0HKT4_9PEZI</name>
<evidence type="ECO:0000256" key="1">
    <source>
        <dbReference type="SAM" id="MobiDB-lite"/>
    </source>
</evidence>
<feature type="region of interest" description="Disordered" evidence="1">
    <location>
        <begin position="95"/>
        <end position="115"/>
    </location>
</feature>
<protein>
    <submittedName>
        <fullName evidence="2">Uncharacterized protein</fullName>
    </submittedName>
</protein>
<keyword evidence="3" id="KW-1185">Reference proteome</keyword>
<reference evidence="2" key="2">
    <citation type="submission" date="2023-06" db="EMBL/GenBank/DDBJ databases">
        <authorList>
            <consortium name="Lawrence Berkeley National Laboratory"/>
            <person name="Haridas S."/>
            <person name="Hensen N."/>
            <person name="Bonometti L."/>
            <person name="Westerberg I."/>
            <person name="Brannstrom I.O."/>
            <person name="Guillou S."/>
            <person name="Cros-Aarteil S."/>
            <person name="Calhoun S."/>
            <person name="Kuo A."/>
            <person name="Mondo S."/>
            <person name="Pangilinan J."/>
            <person name="Riley R."/>
            <person name="Labutti K."/>
            <person name="Andreopoulos B."/>
            <person name="Lipzen A."/>
            <person name="Chen C."/>
            <person name="Yanf M."/>
            <person name="Daum C."/>
            <person name="Ng V."/>
            <person name="Clum A."/>
            <person name="Steindorff A."/>
            <person name="Ohm R."/>
            <person name="Martin F."/>
            <person name="Silar P."/>
            <person name="Natvig D."/>
            <person name="Lalanne C."/>
            <person name="Gautier V."/>
            <person name="Ament-Velasquez S.L."/>
            <person name="Kruys A."/>
            <person name="Hutchinson M.I."/>
            <person name="Powell A.J."/>
            <person name="Barry K."/>
            <person name="Miller A.N."/>
            <person name="Grigoriev I.V."/>
            <person name="Debuchy R."/>
            <person name="Gladieux P."/>
            <person name="Thoren M.H."/>
            <person name="Johannesson H."/>
        </authorList>
    </citation>
    <scope>NUCLEOTIDE SEQUENCE</scope>
    <source>
        <strain evidence="2">CBS 168.71</strain>
    </source>
</reference>
<comment type="caution">
    <text evidence="2">The sequence shown here is derived from an EMBL/GenBank/DDBJ whole genome shotgun (WGS) entry which is preliminary data.</text>
</comment>
<proteinExistence type="predicted"/>
<dbReference type="EMBL" id="JAUEPN010000003">
    <property type="protein sequence ID" value="KAK3298032.1"/>
    <property type="molecule type" value="Genomic_DNA"/>
</dbReference>
<evidence type="ECO:0000313" key="3">
    <source>
        <dbReference type="Proteomes" id="UP001278766"/>
    </source>
</evidence>
<dbReference type="RefSeq" id="XP_062661546.1">
    <property type="nucleotide sequence ID" value="XM_062798216.1"/>
</dbReference>
<organism evidence="2 3">
    <name type="scientific">Chaetomium fimeti</name>
    <dbReference type="NCBI Taxonomy" id="1854472"/>
    <lineage>
        <taxon>Eukaryota</taxon>
        <taxon>Fungi</taxon>
        <taxon>Dikarya</taxon>
        <taxon>Ascomycota</taxon>
        <taxon>Pezizomycotina</taxon>
        <taxon>Sordariomycetes</taxon>
        <taxon>Sordariomycetidae</taxon>
        <taxon>Sordariales</taxon>
        <taxon>Chaetomiaceae</taxon>
        <taxon>Chaetomium</taxon>
    </lineage>
</organism>
<reference evidence="2" key="1">
    <citation type="journal article" date="2023" name="Mol. Phylogenet. Evol.">
        <title>Genome-scale phylogeny and comparative genomics of the fungal order Sordariales.</title>
        <authorList>
            <person name="Hensen N."/>
            <person name="Bonometti L."/>
            <person name="Westerberg I."/>
            <person name="Brannstrom I.O."/>
            <person name="Guillou S."/>
            <person name="Cros-Aarteil S."/>
            <person name="Calhoun S."/>
            <person name="Haridas S."/>
            <person name="Kuo A."/>
            <person name="Mondo S."/>
            <person name="Pangilinan J."/>
            <person name="Riley R."/>
            <person name="LaButti K."/>
            <person name="Andreopoulos B."/>
            <person name="Lipzen A."/>
            <person name="Chen C."/>
            <person name="Yan M."/>
            <person name="Daum C."/>
            <person name="Ng V."/>
            <person name="Clum A."/>
            <person name="Steindorff A."/>
            <person name="Ohm R.A."/>
            <person name="Martin F."/>
            <person name="Silar P."/>
            <person name="Natvig D.O."/>
            <person name="Lalanne C."/>
            <person name="Gautier V."/>
            <person name="Ament-Velasquez S.L."/>
            <person name="Kruys A."/>
            <person name="Hutchinson M.I."/>
            <person name="Powell A.J."/>
            <person name="Barry K."/>
            <person name="Miller A.N."/>
            <person name="Grigoriev I.V."/>
            <person name="Debuchy R."/>
            <person name="Gladieux P."/>
            <person name="Hiltunen Thoren M."/>
            <person name="Johannesson H."/>
        </authorList>
    </citation>
    <scope>NUCLEOTIDE SEQUENCE</scope>
    <source>
        <strain evidence="2">CBS 168.71</strain>
    </source>
</reference>
<sequence>MEGGKNRPRARVRLEQTPAGPVSQASVCAREGGVVVTEPKAGCAETDWTGTDFLAAPGLHQGGRDGFMDLPAARAARHGPQIGGRSTERGRMLTTKARTRHARVPGDKNSRSNLLQGPGMFRRLCASLKLLQDPLASQTKACGPKPHLLPQPMGWQRDTSRFPCRHPQLQLSVAFLTASPRSRRSSHAGPPSASASLSLIALPAPPPFFFHFSLLSPHSRPPQASLHLPYSFEFTTGVAHHLTPIPSAYTTRRRRPFSLRAKS</sequence>
<accession>A0AAE0HKT4</accession>
<dbReference type="GeneID" id="87835164"/>
<gene>
    <name evidence="2" type="ORF">B0H64DRAFT_136403</name>
</gene>
<dbReference type="AlphaFoldDB" id="A0AAE0HKT4"/>